<proteinExistence type="predicted"/>
<dbReference type="PIRSF" id="PIRSF017393">
    <property type="entry name" value="MTase_SAV2177"/>
    <property type="match status" value="1"/>
</dbReference>
<dbReference type="InterPro" id="IPR029063">
    <property type="entry name" value="SAM-dependent_MTases_sf"/>
</dbReference>
<evidence type="ECO:0000313" key="2">
    <source>
        <dbReference type="Proteomes" id="UP000638648"/>
    </source>
</evidence>
<dbReference type="RefSeq" id="WP_192750301.1">
    <property type="nucleotide sequence ID" value="NZ_BAABJL010000025.1"/>
</dbReference>
<dbReference type="Proteomes" id="UP000638648">
    <property type="component" value="Unassembled WGS sequence"/>
</dbReference>
<comment type="caution">
    <text evidence="1">The sequence shown here is derived from an EMBL/GenBank/DDBJ whole genome shotgun (WGS) entry which is preliminary data.</text>
</comment>
<gene>
    <name evidence="1" type="ORF">HEB94_002966</name>
</gene>
<dbReference type="Gene3D" id="3.40.50.150">
    <property type="entry name" value="Vaccinia Virus protein VP39"/>
    <property type="match status" value="1"/>
</dbReference>
<dbReference type="Pfam" id="PF04672">
    <property type="entry name" value="Methyltransf_19"/>
    <property type="match status" value="1"/>
</dbReference>
<sequence>MSEPEAVPPGVDPTRPSAGRLYDYYLGGTEHLEIDRIAAERIRARMPELEDGAWANRGFLQRSARWMAAEAGIRQFIDIGAGLPTRNNTHEAVQSVALDAHTVYVDNDPMVLAHARSLLEGADNTGFIAGDFRAPDDVLGAPEVQALIDFDKPVGLMLIAVVHFVSDDSDPWALVRRYLDALAPGSHLSLSHITADRNRPEVVETFHEVYAAANEQVHFRSKPDVERFFDGLELVPPYEGAKEGVTYTGLWGADDPETADSDGSRWVYCGVARKP</sequence>
<protein>
    <recommendedName>
        <fullName evidence="3">S-adenosyl methyltransferase</fullName>
    </recommendedName>
</protein>
<dbReference type="CDD" id="cd02440">
    <property type="entry name" value="AdoMet_MTases"/>
    <property type="match status" value="1"/>
</dbReference>
<evidence type="ECO:0008006" key="3">
    <source>
        <dbReference type="Google" id="ProtNLM"/>
    </source>
</evidence>
<evidence type="ECO:0000313" key="1">
    <source>
        <dbReference type="EMBL" id="MBE1606118.1"/>
    </source>
</evidence>
<name>A0A927MWM3_9ACTN</name>
<dbReference type="AlphaFoldDB" id="A0A927MWM3"/>
<dbReference type="SUPFAM" id="SSF53335">
    <property type="entry name" value="S-adenosyl-L-methionine-dependent methyltransferases"/>
    <property type="match status" value="1"/>
</dbReference>
<dbReference type="InterPro" id="IPR006764">
    <property type="entry name" value="SAM_dep_MeTrfase_SAV2177_type"/>
</dbReference>
<reference evidence="1" key="1">
    <citation type="submission" date="2020-10" db="EMBL/GenBank/DDBJ databases">
        <title>Sequencing the genomes of 1000 actinobacteria strains.</title>
        <authorList>
            <person name="Klenk H.-P."/>
        </authorList>
    </citation>
    <scope>NUCLEOTIDE SEQUENCE</scope>
    <source>
        <strain evidence="1">DSM 45354</strain>
    </source>
</reference>
<organism evidence="1 2">
    <name type="scientific">Actinopolymorpha pittospori</name>
    <dbReference type="NCBI Taxonomy" id="648752"/>
    <lineage>
        <taxon>Bacteria</taxon>
        <taxon>Bacillati</taxon>
        <taxon>Actinomycetota</taxon>
        <taxon>Actinomycetes</taxon>
        <taxon>Propionibacteriales</taxon>
        <taxon>Actinopolymorphaceae</taxon>
        <taxon>Actinopolymorpha</taxon>
    </lineage>
</organism>
<dbReference type="EMBL" id="JADBEM010000001">
    <property type="protein sequence ID" value="MBE1606118.1"/>
    <property type="molecule type" value="Genomic_DNA"/>
</dbReference>
<accession>A0A927MWM3</accession>
<keyword evidence="2" id="KW-1185">Reference proteome</keyword>